<dbReference type="EMBL" id="CP182909">
    <property type="protein sequence ID" value="XPM63269.1"/>
    <property type="molecule type" value="Genomic_DNA"/>
</dbReference>
<keyword evidence="2" id="KW-1185">Reference proteome</keyword>
<dbReference type="Proteomes" id="UP000095472">
    <property type="component" value="Chromosome"/>
</dbReference>
<gene>
    <name evidence="1" type="ORF">BH720_028480</name>
</gene>
<name>A0ACD5GRJ5_9CYAN</name>
<accession>A0ACD5GRJ5</accession>
<evidence type="ECO:0000313" key="2">
    <source>
        <dbReference type="Proteomes" id="UP000095472"/>
    </source>
</evidence>
<reference evidence="1 2" key="1">
    <citation type="journal article" date="2016" name="Genome Announc.">
        <title>Draft Genome Sequence of the Thermotolerant Cyanobacterium Desertifilum sp. IPPAS B-1220.</title>
        <authorList>
            <person name="Mironov K.S."/>
            <person name="Sinetova M.A."/>
            <person name="Bolatkhan K."/>
            <person name="Zayadan B.K."/>
            <person name="Ustinova V.V."/>
            <person name="Kupriyanova E.V."/>
            <person name="Skrypnik A.N."/>
            <person name="Gogoleva N.E."/>
            <person name="Gogolev Y.V."/>
            <person name="Los D.A."/>
        </authorList>
    </citation>
    <scope>NUCLEOTIDE SEQUENCE [LARGE SCALE GENOMIC DNA]</scope>
    <source>
        <strain evidence="1 2">IPPAS B-1220</strain>
    </source>
</reference>
<sequence length="69" mass="7952">MPITYHPNRNRGRYDNRQNVYYDSFQTTIPGVVTVALATMQASTNGIVEYRATTFNNQLRGNLLAQKWN</sequence>
<organism evidence="1 2">
    <name type="scientific">Desertifilum tharense IPPAS B-1220</name>
    <dbReference type="NCBI Taxonomy" id="1781255"/>
    <lineage>
        <taxon>Bacteria</taxon>
        <taxon>Bacillati</taxon>
        <taxon>Cyanobacteriota</taxon>
        <taxon>Cyanophyceae</taxon>
        <taxon>Desertifilales</taxon>
        <taxon>Desertifilaceae</taxon>
        <taxon>Desertifilum</taxon>
    </lineage>
</organism>
<protein>
    <submittedName>
        <fullName evidence="1">Uncharacterized protein</fullName>
    </submittedName>
</protein>
<proteinExistence type="predicted"/>
<evidence type="ECO:0000313" key="1">
    <source>
        <dbReference type="EMBL" id="XPM63269.1"/>
    </source>
</evidence>